<dbReference type="EMBL" id="JYDL01000074">
    <property type="protein sequence ID" value="KRX18352.1"/>
    <property type="molecule type" value="Genomic_DNA"/>
</dbReference>
<proteinExistence type="predicted"/>
<name>A0A0V0RV39_9BILA</name>
<feature type="compositionally biased region" description="Polar residues" evidence="1">
    <location>
        <begin position="19"/>
        <end position="34"/>
    </location>
</feature>
<evidence type="ECO:0000313" key="3">
    <source>
        <dbReference type="Proteomes" id="UP000054630"/>
    </source>
</evidence>
<feature type="region of interest" description="Disordered" evidence="1">
    <location>
        <begin position="1"/>
        <end position="34"/>
    </location>
</feature>
<comment type="caution">
    <text evidence="2">The sequence shown here is derived from an EMBL/GenBank/DDBJ whole genome shotgun (WGS) entry which is preliminary data.</text>
</comment>
<evidence type="ECO:0000256" key="1">
    <source>
        <dbReference type="SAM" id="MobiDB-lite"/>
    </source>
</evidence>
<feature type="compositionally biased region" description="Basic residues" evidence="1">
    <location>
        <begin position="1"/>
        <end position="14"/>
    </location>
</feature>
<organism evidence="2 3">
    <name type="scientific">Trichinella nelsoni</name>
    <dbReference type="NCBI Taxonomy" id="6336"/>
    <lineage>
        <taxon>Eukaryota</taxon>
        <taxon>Metazoa</taxon>
        <taxon>Ecdysozoa</taxon>
        <taxon>Nematoda</taxon>
        <taxon>Enoplea</taxon>
        <taxon>Dorylaimia</taxon>
        <taxon>Trichinellida</taxon>
        <taxon>Trichinellidae</taxon>
        <taxon>Trichinella</taxon>
    </lineage>
</organism>
<dbReference type="Proteomes" id="UP000054630">
    <property type="component" value="Unassembled WGS sequence"/>
</dbReference>
<evidence type="ECO:0000313" key="2">
    <source>
        <dbReference type="EMBL" id="KRX18352.1"/>
    </source>
</evidence>
<reference evidence="2 3" key="1">
    <citation type="submission" date="2015-01" db="EMBL/GenBank/DDBJ databases">
        <title>Evolution of Trichinella species and genotypes.</title>
        <authorList>
            <person name="Korhonen P.K."/>
            <person name="Edoardo P."/>
            <person name="Giuseppe L.R."/>
            <person name="Gasser R.B."/>
        </authorList>
    </citation>
    <scope>NUCLEOTIDE SEQUENCE [LARGE SCALE GENOMIC DNA]</scope>
    <source>
        <strain evidence="2">ISS37</strain>
    </source>
</reference>
<accession>A0A0V0RV39</accession>
<protein>
    <submittedName>
        <fullName evidence="2">Uncharacterized protein</fullName>
    </submittedName>
</protein>
<gene>
    <name evidence="2" type="ORF">T07_9444</name>
</gene>
<keyword evidence="3" id="KW-1185">Reference proteome</keyword>
<dbReference type="AlphaFoldDB" id="A0A0V0RV39"/>
<sequence>MESKRKPNNVRRRLLNNAKIPNNTDQPTNTLRLTSGHSTQICPRFGGGLICRLINVDNHINGRSQLDAAGQSELGVVQSPTSGYSDGSIFTVDRSVNSSTPPTDRPTD</sequence>
<feature type="region of interest" description="Disordered" evidence="1">
    <location>
        <begin position="76"/>
        <end position="108"/>
    </location>
</feature>